<accession>A0A484M3X0</accession>
<dbReference type="EMBL" id="OOIL02002582">
    <property type="protein sequence ID" value="VFQ83295.1"/>
    <property type="molecule type" value="Genomic_DNA"/>
</dbReference>
<name>A0A484M3X0_9ASTE</name>
<dbReference type="AlphaFoldDB" id="A0A484M3X0"/>
<sequence length="67" mass="6972">MAAIAPNLGVIGLLPRQDTGQVTLKVVQSAPKKQNIITADSAHTTTTVTSGKDTNKSEMFVCTGVIC</sequence>
<organism evidence="1 2">
    <name type="scientific">Cuscuta campestris</name>
    <dbReference type="NCBI Taxonomy" id="132261"/>
    <lineage>
        <taxon>Eukaryota</taxon>
        <taxon>Viridiplantae</taxon>
        <taxon>Streptophyta</taxon>
        <taxon>Embryophyta</taxon>
        <taxon>Tracheophyta</taxon>
        <taxon>Spermatophyta</taxon>
        <taxon>Magnoliopsida</taxon>
        <taxon>eudicotyledons</taxon>
        <taxon>Gunneridae</taxon>
        <taxon>Pentapetalae</taxon>
        <taxon>asterids</taxon>
        <taxon>lamiids</taxon>
        <taxon>Solanales</taxon>
        <taxon>Convolvulaceae</taxon>
        <taxon>Cuscuteae</taxon>
        <taxon>Cuscuta</taxon>
        <taxon>Cuscuta subgen. Grammica</taxon>
        <taxon>Cuscuta sect. Cleistogrammica</taxon>
    </lineage>
</organism>
<keyword evidence="2" id="KW-1185">Reference proteome</keyword>
<gene>
    <name evidence="1" type="ORF">CCAM_LOCUS25071</name>
</gene>
<dbReference type="Proteomes" id="UP000595140">
    <property type="component" value="Unassembled WGS sequence"/>
</dbReference>
<reference evidence="1 2" key="1">
    <citation type="submission" date="2018-04" db="EMBL/GenBank/DDBJ databases">
        <authorList>
            <person name="Vogel A."/>
        </authorList>
    </citation>
    <scope>NUCLEOTIDE SEQUENCE [LARGE SCALE GENOMIC DNA]</scope>
</reference>
<evidence type="ECO:0000313" key="1">
    <source>
        <dbReference type="EMBL" id="VFQ83295.1"/>
    </source>
</evidence>
<proteinExistence type="predicted"/>
<evidence type="ECO:0000313" key="2">
    <source>
        <dbReference type="Proteomes" id="UP000595140"/>
    </source>
</evidence>
<protein>
    <submittedName>
        <fullName evidence="1">Uncharacterized protein</fullName>
    </submittedName>
</protein>